<sequence>MSMLLVKPNHKHDPLHIAISHENDIYAMPDLTDVIDYTPTHKLEINEWFKINCFLDKGFHNDFICEERINPADYLRLDANKFAKSKYICVEEKGFKFFQKLVTSNFICKKMFDFNNASFVENGNYIAINKLPDAAYDIDNDTLYFKDLSRINSLFDNIDSLYRDATTEEVDTFLNSDLICPNAAKDFNVGIPNRKKIALALEKLERFTVEDKKVINRYIKQYYPQIPHENNKFVISTDVHLKYFIYGVEERFYTTFIGQEQMVASSVISLRQ</sequence>
<dbReference type="EMBL" id="CP014782">
    <property type="protein sequence ID" value="AQS39793.1"/>
    <property type="molecule type" value="Genomic_DNA"/>
</dbReference>
<dbReference type="RefSeq" id="WP_077754644.1">
    <property type="nucleotide sequence ID" value="NZ_CP014782.1"/>
</dbReference>
<organism evidence="1 2">
    <name type="scientific">Shewanella psychrophila</name>
    <dbReference type="NCBI Taxonomy" id="225848"/>
    <lineage>
        <taxon>Bacteria</taxon>
        <taxon>Pseudomonadati</taxon>
        <taxon>Pseudomonadota</taxon>
        <taxon>Gammaproteobacteria</taxon>
        <taxon>Alteromonadales</taxon>
        <taxon>Shewanellaceae</taxon>
        <taxon>Shewanella</taxon>
    </lineage>
</organism>
<dbReference type="AlphaFoldDB" id="A0A1S6HW71"/>
<evidence type="ECO:0000313" key="2">
    <source>
        <dbReference type="Proteomes" id="UP000189545"/>
    </source>
</evidence>
<evidence type="ECO:0000313" key="1">
    <source>
        <dbReference type="EMBL" id="AQS39793.1"/>
    </source>
</evidence>
<dbReference type="OrthoDB" id="8617654at2"/>
<proteinExistence type="predicted"/>
<dbReference type="Proteomes" id="UP000189545">
    <property type="component" value="Chromosome"/>
</dbReference>
<accession>A0A1S6HW71</accession>
<gene>
    <name evidence="1" type="ORF">Sps_04710</name>
</gene>
<name>A0A1S6HW71_9GAMM</name>
<keyword evidence="2" id="KW-1185">Reference proteome</keyword>
<reference evidence="1 2" key="1">
    <citation type="submission" date="2016-03" db="EMBL/GenBank/DDBJ databases">
        <title>Complete genome sequence of Shewanella psychrophila WP2, a deep sea bacterium isolated from west Pacific sediment.</title>
        <authorList>
            <person name="Xu G."/>
            <person name="Jian H."/>
        </authorList>
    </citation>
    <scope>NUCLEOTIDE SEQUENCE [LARGE SCALE GENOMIC DNA]</scope>
    <source>
        <strain evidence="1 2">WP2</strain>
    </source>
</reference>
<protein>
    <submittedName>
        <fullName evidence="1">Uncharacterized protein</fullName>
    </submittedName>
</protein>
<dbReference type="KEGG" id="spsw:Sps_04710"/>